<accession>A0A232EVE4</accession>
<dbReference type="STRING" id="543379.A0A232EVE4"/>
<evidence type="ECO:0000256" key="1">
    <source>
        <dbReference type="SAM" id="Phobius"/>
    </source>
</evidence>
<feature type="domain" description="Partial AB-hydrolase lipase" evidence="3">
    <location>
        <begin position="65"/>
        <end position="122"/>
    </location>
</feature>
<dbReference type="Gene3D" id="3.40.50.1820">
    <property type="entry name" value="alpha/beta hydrolase"/>
    <property type="match status" value="1"/>
</dbReference>
<dbReference type="AlphaFoldDB" id="A0A232EVE4"/>
<gene>
    <name evidence="4" type="ORF">TSAR_007236</name>
</gene>
<keyword evidence="2" id="KW-0732">Signal</keyword>
<name>A0A232EVE4_9HYME</name>
<dbReference type="OrthoDB" id="6514505at2759"/>
<proteinExistence type="predicted"/>
<comment type="caution">
    <text evidence="4">The sequence shown here is derived from an EMBL/GenBank/DDBJ whole genome shotgun (WGS) entry which is preliminary data.</text>
</comment>
<evidence type="ECO:0000313" key="4">
    <source>
        <dbReference type="EMBL" id="OXU22298.1"/>
    </source>
</evidence>
<feature type="signal peptide" evidence="2">
    <location>
        <begin position="1"/>
        <end position="21"/>
    </location>
</feature>
<evidence type="ECO:0000313" key="5">
    <source>
        <dbReference type="Proteomes" id="UP000215335"/>
    </source>
</evidence>
<dbReference type="GO" id="GO:0006629">
    <property type="term" value="P:lipid metabolic process"/>
    <property type="evidence" value="ECO:0007669"/>
    <property type="project" value="InterPro"/>
</dbReference>
<keyword evidence="5" id="KW-1185">Reference proteome</keyword>
<dbReference type="PANTHER" id="PTHR11005">
    <property type="entry name" value="LYSOSOMAL ACID LIPASE-RELATED"/>
    <property type="match status" value="1"/>
</dbReference>
<organism evidence="4 5">
    <name type="scientific">Trichomalopsis sarcophagae</name>
    <dbReference type="NCBI Taxonomy" id="543379"/>
    <lineage>
        <taxon>Eukaryota</taxon>
        <taxon>Metazoa</taxon>
        <taxon>Ecdysozoa</taxon>
        <taxon>Arthropoda</taxon>
        <taxon>Hexapoda</taxon>
        <taxon>Insecta</taxon>
        <taxon>Pterygota</taxon>
        <taxon>Neoptera</taxon>
        <taxon>Endopterygota</taxon>
        <taxon>Hymenoptera</taxon>
        <taxon>Apocrita</taxon>
        <taxon>Proctotrupomorpha</taxon>
        <taxon>Chalcidoidea</taxon>
        <taxon>Pteromalidae</taxon>
        <taxon>Pteromalinae</taxon>
        <taxon>Trichomalopsis</taxon>
    </lineage>
</organism>
<evidence type="ECO:0000256" key="2">
    <source>
        <dbReference type="SAM" id="SignalP"/>
    </source>
</evidence>
<feature type="chain" id="PRO_5013348272" description="Partial AB-hydrolase lipase domain-containing protein" evidence="2">
    <location>
        <begin position="22"/>
        <end position="213"/>
    </location>
</feature>
<dbReference type="Proteomes" id="UP000215335">
    <property type="component" value="Unassembled WGS sequence"/>
</dbReference>
<dbReference type="SUPFAM" id="SSF53474">
    <property type="entry name" value="alpha/beta-Hydrolases"/>
    <property type="match status" value="1"/>
</dbReference>
<reference evidence="4 5" key="1">
    <citation type="journal article" date="2017" name="Curr. Biol.">
        <title>The Evolution of Venom by Co-option of Single-Copy Genes.</title>
        <authorList>
            <person name="Martinson E.O."/>
            <person name="Mrinalini"/>
            <person name="Kelkar Y.D."/>
            <person name="Chang C.H."/>
            <person name="Werren J.H."/>
        </authorList>
    </citation>
    <scope>NUCLEOTIDE SEQUENCE [LARGE SCALE GENOMIC DNA]</scope>
    <source>
        <strain evidence="4 5">Alberta</strain>
        <tissue evidence="4">Whole body</tissue>
    </source>
</reference>
<dbReference type="EMBL" id="NNAY01002018">
    <property type="protein sequence ID" value="OXU22298.1"/>
    <property type="molecule type" value="Genomic_DNA"/>
</dbReference>
<dbReference type="InterPro" id="IPR006693">
    <property type="entry name" value="AB_hydrolase_lipase"/>
</dbReference>
<sequence length="213" mass="24020">MDRFALLTILCVNFLASVSMGSRLPREDESEFLEELILPKNLNLTELTQILQTDHPHMHLDVKGILELYEYGIEIHTAETSDNYLLELHRITGNKINKNPAGKPPILLMHGLMSSSMDWVIAGPGKGFEEFNILLLLGFILADAGYDVWLGNVRGSKYSRKHKRLTTDEPTYWGFEGSFVIVKFSVLLILRGNAFGGVWSTNHTFLENVRADG</sequence>
<keyword evidence="1" id="KW-0812">Transmembrane</keyword>
<feature type="non-terminal residue" evidence="4">
    <location>
        <position position="213"/>
    </location>
</feature>
<feature type="transmembrane region" description="Helical" evidence="1">
    <location>
        <begin position="171"/>
        <end position="190"/>
    </location>
</feature>
<feature type="transmembrane region" description="Helical" evidence="1">
    <location>
        <begin position="131"/>
        <end position="150"/>
    </location>
</feature>
<keyword evidence="1" id="KW-1133">Transmembrane helix</keyword>
<keyword evidence="1" id="KW-0472">Membrane</keyword>
<dbReference type="Pfam" id="PF04083">
    <property type="entry name" value="Abhydro_lipase"/>
    <property type="match status" value="1"/>
</dbReference>
<dbReference type="InterPro" id="IPR029058">
    <property type="entry name" value="AB_hydrolase_fold"/>
</dbReference>
<evidence type="ECO:0000259" key="3">
    <source>
        <dbReference type="Pfam" id="PF04083"/>
    </source>
</evidence>
<protein>
    <recommendedName>
        <fullName evidence="3">Partial AB-hydrolase lipase domain-containing protein</fullName>
    </recommendedName>
</protein>